<keyword evidence="2" id="KW-1133">Transmembrane helix</keyword>
<reference evidence="3" key="1">
    <citation type="journal article" date="2023" name="Mol. Phylogenet. Evol.">
        <title>Genome-scale phylogeny and comparative genomics of the fungal order Sordariales.</title>
        <authorList>
            <person name="Hensen N."/>
            <person name="Bonometti L."/>
            <person name="Westerberg I."/>
            <person name="Brannstrom I.O."/>
            <person name="Guillou S."/>
            <person name="Cros-Aarteil S."/>
            <person name="Calhoun S."/>
            <person name="Haridas S."/>
            <person name="Kuo A."/>
            <person name="Mondo S."/>
            <person name="Pangilinan J."/>
            <person name="Riley R."/>
            <person name="LaButti K."/>
            <person name="Andreopoulos B."/>
            <person name="Lipzen A."/>
            <person name="Chen C."/>
            <person name="Yan M."/>
            <person name="Daum C."/>
            <person name="Ng V."/>
            <person name="Clum A."/>
            <person name="Steindorff A."/>
            <person name="Ohm R.A."/>
            <person name="Martin F."/>
            <person name="Silar P."/>
            <person name="Natvig D.O."/>
            <person name="Lalanne C."/>
            <person name="Gautier V."/>
            <person name="Ament-Velasquez S.L."/>
            <person name="Kruys A."/>
            <person name="Hutchinson M.I."/>
            <person name="Powell A.J."/>
            <person name="Barry K."/>
            <person name="Miller A.N."/>
            <person name="Grigoriev I.V."/>
            <person name="Debuchy R."/>
            <person name="Gladieux P."/>
            <person name="Hiltunen Thoren M."/>
            <person name="Johannesson H."/>
        </authorList>
    </citation>
    <scope>NUCLEOTIDE SEQUENCE</scope>
    <source>
        <strain evidence="3">CBS 958.72</strain>
    </source>
</reference>
<evidence type="ECO:0000313" key="3">
    <source>
        <dbReference type="EMBL" id="KAK3375902.1"/>
    </source>
</evidence>
<reference evidence="3" key="2">
    <citation type="submission" date="2023-06" db="EMBL/GenBank/DDBJ databases">
        <authorList>
            <consortium name="Lawrence Berkeley National Laboratory"/>
            <person name="Haridas S."/>
            <person name="Hensen N."/>
            <person name="Bonometti L."/>
            <person name="Westerberg I."/>
            <person name="Brannstrom I.O."/>
            <person name="Guillou S."/>
            <person name="Cros-Aarteil S."/>
            <person name="Calhoun S."/>
            <person name="Kuo A."/>
            <person name="Mondo S."/>
            <person name="Pangilinan J."/>
            <person name="Riley R."/>
            <person name="Labutti K."/>
            <person name="Andreopoulos B."/>
            <person name="Lipzen A."/>
            <person name="Chen C."/>
            <person name="Yanf M."/>
            <person name="Daum C."/>
            <person name="Ng V."/>
            <person name="Clum A."/>
            <person name="Steindorff A."/>
            <person name="Ohm R."/>
            <person name="Martin F."/>
            <person name="Silar P."/>
            <person name="Natvig D."/>
            <person name="Lalanne C."/>
            <person name="Gautier V."/>
            <person name="Ament-Velasquez S.L."/>
            <person name="Kruys A."/>
            <person name="Hutchinson M.I."/>
            <person name="Powell A.J."/>
            <person name="Barry K."/>
            <person name="Miller A.N."/>
            <person name="Grigoriev I.V."/>
            <person name="Debuchy R."/>
            <person name="Gladieux P."/>
            <person name="Thoren M.H."/>
            <person name="Johannesson H."/>
        </authorList>
    </citation>
    <scope>NUCLEOTIDE SEQUENCE</scope>
    <source>
        <strain evidence="3">CBS 958.72</strain>
    </source>
</reference>
<comment type="caution">
    <text evidence="3">The sequence shown here is derived from an EMBL/GenBank/DDBJ whole genome shotgun (WGS) entry which is preliminary data.</text>
</comment>
<feature type="non-terminal residue" evidence="3">
    <location>
        <position position="1"/>
    </location>
</feature>
<proteinExistence type="predicted"/>
<sequence length="201" mass="22787">SPRHHQATSADLHPQTSTQHLNKRPRQPTLSPTTTASQLQISRQVFAKMAPQILVELPEYYDSDDVPSIDYEYDTDDISSIDSEDERAYERHYGRRHEHNYENTHPMSYYVHRQALEATETQPLLPQTSGEAAAHGLDLESGQMNTTTVVDGFCDWMAMSIDTQETLFIVLICALMLVLFVLLMWFVKLAIDAGIVATAYV</sequence>
<keyword evidence="2" id="KW-0812">Transmembrane</keyword>
<dbReference type="EMBL" id="JAULSN010000003">
    <property type="protein sequence ID" value="KAK3375902.1"/>
    <property type="molecule type" value="Genomic_DNA"/>
</dbReference>
<evidence type="ECO:0000256" key="2">
    <source>
        <dbReference type="SAM" id="Phobius"/>
    </source>
</evidence>
<accession>A0AAE0KGM6</accession>
<evidence type="ECO:0000256" key="1">
    <source>
        <dbReference type="SAM" id="MobiDB-lite"/>
    </source>
</evidence>
<evidence type="ECO:0000313" key="4">
    <source>
        <dbReference type="Proteomes" id="UP001287356"/>
    </source>
</evidence>
<gene>
    <name evidence="3" type="ORF">B0T24DRAFT_208728</name>
</gene>
<protein>
    <submittedName>
        <fullName evidence="3">Uncharacterized protein</fullName>
    </submittedName>
</protein>
<keyword evidence="4" id="KW-1185">Reference proteome</keyword>
<name>A0AAE0KGM6_9PEZI</name>
<feature type="transmembrane region" description="Helical" evidence="2">
    <location>
        <begin position="167"/>
        <end position="187"/>
    </location>
</feature>
<dbReference type="AlphaFoldDB" id="A0AAE0KGM6"/>
<dbReference type="Proteomes" id="UP001287356">
    <property type="component" value="Unassembled WGS sequence"/>
</dbReference>
<organism evidence="3 4">
    <name type="scientific">Lasiosphaeria ovina</name>
    <dbReference type="NCBI Taxonomy" id="92902"/>
    <lineage>
        <taxon>Eukaryota</taxon>
        <taxon>Fungi</taxon>
        <taxon>Dikarya</taxon>
        <taxon>Ascomycota</taxon>
        <taxon>Pezizomycotina</taxon>
        <taxon>Sordariomycetes</taxon>
        <taxon>Sordariomycetidae</taxon>
        <taxon>Sordariales</taxon>
        <taxon>Lasiosphaeriaceae</taxon>
        <taxon>Lasiosphaeria</taxon>
    </lineage>
</organism>
<keyword evidence="2" id="KW-0472">Membrane</keyword>
<feature type="region of interest" description="Disordered" evidence="1">
    <location>
        <begin position="1"/>
        <end position="33"/>
    </location>
</feature>